<dbReference type="InterPro" id="IPR023393">
    <property type="entry name" value="START-like_dom_sf"/>
</dbReference>
<dbReference type="InterPro" id="IPR019587">
    <property type="entry name" value="Polyketide_cyclase/dehydratase"/>
</dbReference>
<comment type="caution">
    <text evidence="1">The sequence shown here is derived from an EMBL/GenBank/DDBJ whole genome shotgun (WGS) entry which is preliminary data.</text>
</comment>
<proteinExistence type="predicted"/>
<dbReference type="PANTHER" id="PTHR36166:SF1">
    <property type="entry name" value="SRPBCC DOMAIN-CONTAINING PROTEIN"/>
    <property type="match status" value="1"/>
</dbReference>
<evidence type="ECO:0008006" key="3">
    <source>
        <dbReference type="Google" id="ProtNLM"/>
    </source>
</evidence>
<organism evidence="1 2">
    <name type="scientific">Methanolobus vulcani</name>
    <dbReference type="NCBI Taxonomy" id="38026"/>
    <lineage>
        <taxon>Archaea</taxon>
        <taxon>Methanobacteriati</taxon>
        <taxon>Methanobacteriota</taxon>
        <taxon>Stenosarchaea group</taxon>
        <taxon>Methanomicrobia</taxon>
        <taxon>Methanosarcinales</taxon>
        <taxon>Methanosarcinaceae</taxon>
        <taxon>Methanolobus</taxon>
    </lineage>
</organism>
<name>A0A7Z7AX51_9EURY</name>
<dbReference type="Gene3D" id="3.30.530.20">
    <property type="match status" value="1"/>
</dbReference>
<sequence>MHKICTDIVIETPINEVWDLLTDFDKFETWNPFITKIKGKLELGSKLDVHLRPPGTKGIDMTPVITKLESGNEFRWIGNLWVKGIFDGEHAFRLEELENGRTRLIQCERFKGILAPLILYIVGEKTRAGFEKMNTSLKNECEKRHRQGFTQCAPLA</sequence>
<dbReference type="CDD" id="cd07822">
    <property type="entry name" value="SRPBCC_4"/>
    <property type="match status" value="1"/>
</dbReference>
<evidence type="ECO:0000313" key="2">
    <source>
        <dbReference type="Proteomes" id="UP000199259"/>
    </source>
</evidence>
<reference evidence="1 2" key="1">
    <citation type="submission" date="2016-10" db="EMBL/GenBank/DDBJ databases">
        <authorList>
            <person name="Varghese N."/>
            <person name="Submissions S."/>
        </authorList>
    </citation>
    <scope>NUCLEOTIDE SEQUENCE [LARGE SCALE GENOMIC DNA]</scope>
    <source>
        <strain evidence="1 2">PL 12/M</strain>
    </source>
</reference>
<gene>
    <name evidence="1" type="ORF">SAMN04488589_0033</name>
</gene>
<dbReference type="AlphaFoldDB" id="A0A7Z7AX51"/>
<accession>A0A7Z7AX51</accession>
<dbReference type="Proteomes" id="UP000199259">
    <property type="component" value="Unassembled WGS sequence"/>
</dbReference>
<dbReference type="OrthoDB" id="66844at2157"/>
<dbReference type="EMBL" id="FNCA01000001">
    <property type="protein sequence ID" value="SDF22367.1"/>
    <property type="molecule type" value="Genomic_DNA"/>
</dbReference>
<protein>
    <recommendedName>
        <fullName evidence="3">Polyketide cyclase / dehydrase and lipid transport</fullName>
    </recommendedName>
</protein>
<keyword evidence="2" id="KW-1185">Reference proteome</keyword>
<evidence type="ECO:0000313" key="1">
    <source>
        <dbReference type="EMBL" id="SDF22367.1"/>
    </source>
</evidence>
<dbReference type="RefSeq" id="WP_091707654.1">
    <property type="nucleotide sequence ID" value="NZ_FNCA01000001.1"/>
</dbReference>
<dbReference type="SUPFAM" id="SSF55961">
    <property type="entry name" value="Bet v1-like"/>
    <property type="match status" value="1"/>
</dbReference>
<dbReference type="PANTHER" id="PTHR36166">
    <property type="entry name" value="CHROMOSOME 9, WHOLE GENOME SHOTGUN SEQUENCE"/>
    <property type="match status" value="1"/>
</dbReference>
<dbReference type="Pfam" id="PF10604">
    <property type="entry name" value="Polyketide_cyc2"/>
    <property type="match status" value="1"/>
</dbReference>